<dbReference type="Pfam" id="PF03024">
    <property type="entry name" value="Folate_rec"/>
    <property type="match status" value="1"/>
</dbReference>
<organism evidence="6 7">
    <name type="scientific">Pseudonaja textilis</name>
    <name type="common">Eastern brown snake</name>
    <dbReference type="NCBI Taxonomy" id="8673"/>
    <lineage>
        <taxon>Eukaryota</taxon>
        <taxon>Metazoa</taxon>
        <taxon>Chordata</taxon>
        <taxon>Craniata</taxon>
        <taxon>Vertebrata</taxon>
        <taxon>Euteleostomi</taxon>
        <taxon>Lepidosauria</taxon>
        <taxon>Squamata</taxon>
        <taxon>Bifurcata</taxon>
        <taxon>Unidentata</taxon>
        <taxon>Episquamata</taxon>
        <taxon>Toxicofera</taxon>
        <taxon>Serpentes</taxon>
        <taxon>Colubroidea</taxon>
        <taxon>Elapidae</taxon>
        <taxon>Hydrophiinae</taxon>
        <taxon>Pseudonaja</taxon>
    </lineage>
</organism>
<dbReference type="GO" id="GO:0009897">
    <property type="term" value="C:external side of plasma membrane"/>
    <property type="evidence" value="ECO:0007669"/>
    <property type="project" value="TreeGrafter"/>
</dbReference>
<dbReference type="AlphaFoldDB" id="A0A670YNS3"/>
<name>A0A670YNS3_PSETE</name>
<dbReference type="KEGG" id="ptex:113433637"/>
<evidence type="ECO:0000259" key="5">
    <source>
        <dbReference type="Pfam" id="PF03024"/>
    </source>
</evidence>
<dbReference type="GO" id="GO:0032217">
    <property type="term" value="F:riboflavin transmembrane transporter activity"/>
    <property type="evidence" value="ECO:0007669"/>
    <property type="project" value="TreeGrafter"/>
</dbReference>
<protein>
    <submittedName>
        <fullName evidence="6">Retbindin</fullName>
    </submittedName>
</protein>
<feature type="domain" description="Folate receptor-like" evidence="5">
    <location>
        <begin position="31"/>
        <end position="186"/>
    </location>
</feature>
<proteinExistence type="inferred from homology"/>
<dbReference type="Ensembl" id="ENSPTXT00000011561.1">
    <property type="protein sequence ID" value="ENSPTXP00000011198.1"/>
    <property type="gene ID" value="ENSPTXG00000007911.1"/>
</dbReference>
<dbReference type="GO" id="GO:1902444">
    <property type="term" value="F:riboflavin binding"/>
    <property type="evidence" value="ECO:0007669"/>
    <property type="project" value="TreeGrafter"/>
</dbReference>
<keyword evidence="7" id="KW-1185">Reference proteome</keyword>
<reference evidence="6" key="2">
    <citation type="submission" date="2025-09" db="UniProtKB">
        <authorList>
            <consortium name="Ensembl"/>
        </authorList>
    </citation>
    <scope>IDENTIFICATION</scope>
</reference>
<dbReference type="PANTHER" id="PTHR10517">
    <property type="entry name" value="FOLATE RECEPTOR"/>
    <property type="match status" value="1"/>
</dbReference>
<dbReference type="PANTHER" id="PTHR10517:SF19">
    <property type="entry name" value="RETBINDIN"/>
    <property type="match status" value="1"/>
</dbReference>
<keyword evidence="3" id="KW-1015">Disulfide bond</keyword>
<accession>A0A670YNS3</accession>
<evidence type="ECO:0000313" key="7">
    <source>
        <dbReference type="Proteomes" id="UP000472273"/>
    </source>
</evidence>
<evidence type="ECO:0000256" key="2">
    <source>
        <dbReference type="ARBA" id="ARBA00022729"/>
    </source>
</evidence>
<dbReference type="OrthoDB" id="5982417at2759"/>
<reference evidence="6" key="1">
    <citation type="submission" date="2025-08" db="UniProtKB">
        <authorList>
            <consortium name="Ensembl"/>
        </authorList>
    </citation>
    <scope>IDENTIFICATION</scope>
</reference>
<evidence type="ECO:0000256" key="3">
    <source>
        <dbReference type="ARBA" id="ARBA00023157"/>
    </source>
</evidence>
<dbReference type="OMA" id="WYDACRE"/>
<dbReference type="RefSeq" id="XP_026552094.1">
    <property type="nucleotide sequence ID" value="XM_026696309.1"/>
</dbReference>
<gene>
    <name evidence="6" type="primary">RTBDN</name>
</gene>
<dbReference type="GO" id="GO:0038023">
    <property type="term" value="F:signaling receptor activity"/>
    <property type="evidence" value="ECO:0007669"/>
    <property type="project" value="TreeGrafter"/>
</dbReference>
<dbReference type="Proteomes" id="UP000472273">
    <property type="component" value="Unplaced"/>
</dbReference>
<dbReference type="InterPro" id="IPR018143">
    <property type="entry name" value="Folate_rcpt-like"/>
</dbReference>
<dbReference type="CTD" id="83546"/>
<evidence type="ECO:0000256" key="4">
    <source>
        <dbReference type="SAM" id="SignalP"/>
    </source>
</evidence>
<sequence length="257" mass="28783">MRGGGNTNWIMVMALALTMFWVNAKDTEDHCLSGGKHNINPSAKEELGICQIYAENACCSTEVAQELSKVGAGSWNRCGSLSIRCEEYLQQLDCFYHCSPIAAQWPHPEKPTALMAVPLCQNFCDQWYDACREDLTCPGNWPWGADGHNCSQECHSFGQMYKDGKELCENIWDDAFIVSTDPCQCLMLDGSDTAFSTSYSHLKESNSLKEIDINKAGKERKDRVSPCRGNLLLQRLRRNLQKHSIFVEDMEGSGSGF</sequence>
<feature type="chain" id="PRO_5025414505" evidence="4">
    <location>
        <begin position="25"/>
        <end position="257"/>
    </location>
</feature>
<dbReference type="GeneTree" id="ENSGT00950000183144"/>
<evidence type="ECO:0000256" key="1">
    <source>
        <dbReference type="ARBA" id="ARBA00007932"/>
    </source>
</evidence>
<dbReference type="InterPro" id="IPR004269">
    <property type="entry name" value="Folate_rcpt"/>
</dbReference>
<dbReference type="GeneID" id="113433637"/>
<keyword evidence="2 4" id="KW-0732">Signal</keyword>
<comment type="similarity">
    <text evidence="1">Belongs to the folate receptor family.</text>
</comment>
<feature type="signal peptide" evidence="4">
    <location>
        <begin position="1"/>
        <end position="24"/>
    </location>
</feature>
<evidence type="ECO:0000313" key="6">
    <source>
        <dbReference type="Ensembl" id="ENSPTXP00000011198.1"/>
    </source>
</evidence>